<comment type="caution">
    <text evidence="2">The sequence shown here is derived from an EMBL/GenBank/DDBJ whole genome shotgun (WGS) entry which is preliminary data.</text>
</comment>
<keyword evidence="3" id="KW-1185">Reference proteome</keyword>
<dbReference type="Proteomes" id="UP000499080">
    <property type="component" value="Unassembled WGS sequence"/>
</dbReference>
<accession>A0A4Y2USQ6</accession>
<sequence length="91" mass="10214">MSGVQGFSHGSKTVVQSFTRADRCRETAEASDEEEGNNNILSHDNDELPCNTASEIEAHSARKFDPLKVAVIVRKNIKNRNLKWIKKDTTK</sequence>
<gene>
    <name evidence="2" type="ORF">AVEN_254695_1</name>
</gene>
<reference evidence="2 3" key="1">
    <citation type="journal article" date="2019" name="Sci. Rep.">
        <title>Orb-weaving spider Araneus ventricosus genome elucidates the spidroin gene catalogue.</title>
        <authorList>
            <person name="Kono N."/>
            <person name="Nakamura H."/>
            <person name="Ohtoshi R."/>
            <person name="Moran D.A.P."/>
            <person name="Shinohara A."/>
            <person name="Yoshida Y."/>
            <person name="Fujiwara M."/>
            <person name="Mori M."/>
            <person name="Tomita M."/>
            <person name="Arakawa K."/>
        </authorList>
    </citation>
    <scope>NUCLEOTIDE SEQUENCE [LARGE SCALE GENOMIC DNA]</scope>
</reference>
<organism evidence="2 3">
    <name type="scientific">Araneus ventricosus</name>
    <name type="common">Orbweaver spider</name>
    <name type="synonym">Epeira ventricosa</name>
    <dbReference type="NCBI Taxonomy" id="182803"/>
    <lineage>
        <taxon>Eukaryota</taxon>
        <taxon>Metazoa</taxon>
        <taxon>Ecdysozoa</taxon>
        <taxon>Arthropoda</taxon>
        <taxon>Chelicerata</taxon>
        <taxon>Arachnida</taxon>
        <taxon>Araneae</taxon>
        <taxon>Araneomorphae</taxon>
        <taxon>Entelegynae</taxon>
        <taxon>Araneoidea</taxon>
        <taxon>Araneidae</taxon>
        <taxon>Araneus</taxon>
    </lineage>
</organism>
<proteinExistence type="predicted"/>
<dbReference type="OrthoDB" id="6470495at2759"/>
<evidence type="ECO:0000313" key="3">
    <source>
        <dbReference type="Proteomes" id="UP000499080"/>
    </source>
</evidence>
<dbReference type="AlphaFoldDB" id="A0A4Y2USQ6"/>
<feature type="region of interest" description="Disordered" evidence="1">
    <location>
        <begin position="18"/>
        <end position="47"/>
    </location>
</feature>
<evidence type="ECO:0000313" key="2">
    <source>
        <dbReference type="EMBL" id="GBO15803.1"/>
    </source>
</evidence>
<dbReference type="EMBL" id="BGPR01039768">
    <property type="protein sequence ID" value="GBO15803.1"/>
    <property type="molecule type" value="Genomic_DNA"/>
</dbReference>
<name>A0A4Y2USQ6_ARAVE</name>
<evidence type="ECO:0000256" key="1">
    <source>
        <dbReference type="SAM" id="MobiDB-lite"/>
    </source>
</evidence>
<protein>
    <submittedName>
        <fullName evidence="2">Uncharacterized protein</fullName>
    </submittedName>
</protein>